<dbReference type="PANTHER" id="PTHR35901">
    <property type="entry name" value="RIBONUCLEASE VAPC3"/>
    <property type="match status" value="1"/>
</dbReference>
<reference evidence="2" key="1">
    <citation type="submission" date="2017-02" db="EMBL/GenBank/DDBJ databases">
        <authorList>
            <person name="Regsiter A."/>
            <person name="William W."/>
        </authorList>
    </citation>
    <scope>NUCLEOTIDE SEQUENCE</scope>
    <source>
        <strain evidence="2">Bib</strain>
    </source>
</reference>
<evidence type="ECO:0008006" key="3">
    <source>
        <dbReference type="Google" id="ProtNLM"/>
    </source>
</evidence>
<dbReference type="PANTHER" id="PTHR35901:SF1">
    <property type="entry name" value="EXONUCLEASE VAPC9"/>
    <property type="match status" value="1"/>
</dbReference>
<keyword evidence="1" id="KW-0460">Magnesium</keyword>
<dbReference type="Gene3D" id="3.40.50.1010">
    <property type="entry name" value="5'-nuclease"/>
    <property type="match status" value="1"/>
</dbReference>
<organism evidence="2">
    <name type="scientific">uncultured spirochete</name>
    <dbReference type="NCBI Taxonomy" id="156406"/>
    <lineage>
        <taxon>Bacteria</taxon>
        <taxon>Pseudomonadati</taxon>
        <taxon>Spirochaetota</taxon>
        <taxon>Spirochaetia</taxon>
        <taxon>Spirochaetales</taxon>
        <taxon>environmental samples</taxon>
    </lineage>
</organism>
<evidence type="ECO:0000313" key="2">
    <source>
        <dbReference type="EMBL" id="SLM11046.1"/>
    </source>
</evidence>
<dbReference type="CDD" id="cd09873">
    <property type="entry name" value="PIN_Pae0151-like"/>
    <property type="match status" value="1"/>
</dbReference>
<dbReference type="InterPro" id="IPR051619">
    <property type="entry name" value="TypeII_TA_RNase_PINc/VapC"/>
</dbReference>
<protein>
    <recommendedName>
        <fullName evidence="3">PIN domain-containing protein</fullName>
    </recommendedName>
</protein>
<dbReference type="InterPro" id="IPR044153">
    <property type="entry name" value="PIN_Pae0151-like"/>
</dbReference>
<dbReference type="AlphaFoldDB" id="A0A3P3XGF0"/>
<accession>A0A3P3XGF0</accession>
<sequence>MIIVLDASAAVEIALNRAHSTQLREILRKADLVLAPDTFPSEITNVFWKYASFSAMPIDQCEKGIDYCIDLIDEYREIKTMCREVFSESLNNNHPSYDLFYLVLARRFNASILTIDKKMKERAQAMKIKLAYEDS</sequence>
<dbReference type="EMBL" id="FWDM01000009">
    <property type="protein sequence ID" value="SLM11046.1"/>
    <property type="molecule type" value="Genomic_DNA"/>
</dbReference>
<dbReference type="InterPro" id="IPR029060">
    <property type="entry name" value="PIN-like_dom_sf"/>
</dbReference>
<dbReference type="SUPFAM" id="SSF88723">
    <property type="entry name" value="PIN domain-like"/>
    <property type="match status" value="1"/>
</dbReference>
<evidence type="ECO:0000256" key="1">
    <source>
        <dbReference type="ARBA" id="ARBA00022842"/>
    </source>
</evidence>
<gene>
    <name evidence="2" type="ORF">SPIROBIBN47_170015</name>
</gene>
<proteinExistence type="predicted"/>
<name>A0A3P3XGF0_9SPIR</name>